<dbReference type="Gene3D" id="2.60.40.10">
    <property type="entry name" value="Immunoglobulins"/>
    <property type="match status" value="1"/>
</dbReference>
<accession>A0A061A618</accession>
<reference evidence="1" key="1">
    <citation type="journal article" date="2014" name="Nat. Commun.">
        <title>The rainbow trout genome provides novel insights into evolution after whole-genome duplication in vertebrates.</title>
        <authorList>
            <person name="Berthelot C."/>
            <person name="Brunet F."/>
            <person name="Chalopin D."/>
            <person name="Juanchich A."/>
            <person name="Bernard M."/>
            <person name="Noel B."/>
            <person name="Bento P."/>
            <person name="Da Silva C."/>
            <person name="Labadie K."/>
            <person name="Alberti A."/>
            <person name="Aury J.M."/>
            <person name="Louis A."/>
            <person name="Dehais P."/>
            <person name="Bardou P."/>
            <person name="Montfort J."/>
            <person name="Klopp C."/>
            <person name="Cabau C."/>
            <person name="Gaspin C."/>
            <person name="Thorgaard G.H."/>
            <person name="Boussaha M."/>
            <person name="Quillet E."/>
            <person name="Guyomard R."/>
            <person name="Galiana D."/>
            <person name="Bobe J."/>
            <person name="Volff J.N."/>
            <person name="Genet C."/>
            <person name="Wincker P."/>
            <person name="Jaillon O."/>
            <person name="Roest Crollius H."/>
            <person name="Guiguen Y."/>
        </authorList>
    </citation>
    <scope>NUCLEOTIDE SEQUENCE [LARGE SCALE GENOMIC DNA]</scope>
</reference>
<dbReference type="InterPro" id="IPR036179">
    <property type="entry name" value="Ig-like_dom_sf"/>
</dbReference>
<feature type="non-terminal residue" evidence="1">
    <location>
        <position position="1"/>
    </location>
</feature>
<proteinExistence type="predicted"/>
<dbReference type="EMBL" id="FR975804">
    <property type="protein sequence ID" value="CDR18293.1"/>
    <property type="molecule type" value="Genomic_DNA"/>
</dbReference>
<name>A0A061A618_ONCMY</name>
<dbReference type="AlphaFoldDB" id="A0A061A618"/>
<evidence type="ECO:0000313" key="1">
    <source>
        <dbReference type="EMBL" id="CDR18293.1"/>
    </source>
</evidence>
<protein>
    <recommendedName>
        <fullName evidence="3">Immunoglobulin V-set domain-containing protein</fullName>
    </recommendedName>
</protein>
<evidence type="ECO:0008006" key="3">
    <source>
        <dbReference type="Google" id="ProtNLM"/>
    </source>
</evidence>
<dbReference type="PaxDb" id="8022-A0A061A618"/>
<sequence length="142" mass="15627">IVSYISPPGYNVLWNPSNKSYDLLIENITESDLGLYYCGTVENQVVDDGGKGGILQKELYHYGNITTRISLGKNSYYSSSSSSPPPVDCGLCWMLLFSLCPVSALLSSLLSSTCVYFFCRTTGKLTPSVRIHLFKHSCFKSG</sequence>
<dbReference type="InterPro" id="IPR013783">
    <property type="entry name" value="Ig-like_fold"/>
</dbReference>
<evidence type="ECO:0000313" key="2">
    <source>
        <dbReference type="Proteomes" id="UP000193380"/>
    </source>
</evidence>
<gene>
    <name evidence="1" type="ORF">GSONMT00011467001</name>
</gene>
<reference evidence="1" key="2">
    <citation type="submission" date="2014-03" db="EMBL/GenBank/DDBJ databases">
        <authorList>
            <person name="Genoscope - CEA"/>
        </authorList>
    </citation>
    <scope>NUCLEOTIDE SEQUENCE</scope>
</reference>
<organism evidence="1 2">
    <name type="scientific">Oncorhynchus mykiss</name>
    <name type="common">Rainbow trout</name>
    <name type="synonym">Salmo gairdneri</name>
    <dbReference type="NCBI Taxonomy" id="8022"/>
    <lineage>
        <taxon>Eukaryota</taxon>
        <taxon>Metazoa</taxon>
        <taxon>Chordata</taxon>
        <taxon>Craniata</taxon>
        <taxon>Vertebrata</taxon>
        <taxon>Euteleostomi</taxon>
        <taxon>Actinopterygii</taxon>
        <taxon>Neopterygii</taxon>
        <taxon>Teleostei</taxon>
        <taxon>Protacanthopterygii</taxon>
        <taxon>Salmoniformes</taxon>
        <taxon>Salmonidae</taxon>
        <taxon>Salmoninae</taxon>
        <taxon>Oncorhynchus</taxon>
    </lineage>
</organism>
<dbReference type="SUPFAM" id="SSF48726">
    <property type="entry name" value="Immunoglobulin"/>
    <property type="match status" value="1"/>
</dbReference>
<dbReference type="Proteomes" id="UP000193380">
    <property type="component" value="Unassembled WGS sequence"/>
</dbReference>